<dbReference type="SUPFAM" id="SSF53335">
    <property type="entry name" value="S-adenosyl-L-methionine-dependent methyltransferases"/>
    <property type="match status" value="1"/>
</dbReference>
<feature type="region of interest" description="Disordered" evidence="6">
    <location>
        <begin position="1"/>
        <end position="21"/>
    </location>
</feature>
<accession>A0A895YLW2</accession>
<evidence type="ECO:0000256" key="1">
    <source>
        <dbReference type="ARBA" id="ARBA00022603"/>
    </source>
</evidence>
<evidence type="ECO:0000256" key="2">
    <source>
        <dbReference type="ARBA" id="ARBA00022679"/>
    </source>
</evidence>
<dbReference type="PROSITE" id="PS01131">
    <property type="entry name" value="RRNA_A_DIMETH"/>
    <property type="match status" value="1"/>
</dbReference>
<feature type="binding site" evidence="5">
    <location>
        <position position="66"/>
    </location>
    <ligand>
        <name>S-adenosyl-L-methionine</name>
        <dbReference type="ChEBI" id="CHEBI:59789"/>
    </ligand>
</feature>
<feature type="domain" description="Ribosomal RNA adenine methylase transferase N-terminal" evidence="7">
    <location>
        <begin position="25"/>
        <end position="196"/>
    </location>
</feature>
<feature type="binding site" evidence="5">
    <location>
        <position position="45"/>
    </location>
    <ligand>
        <name>S-adenosyl-L-methionine</name>
        <dbReference type="ChEBI" id="CHEBI:59789"/>
    </ligand>
</feature>
<comment type="similarity">
    <text evidence="5">Belongs to the class I-like SAM-binding methyltransferase superfamily. rRNA adenine N(6)-methyltransferase family.</text>
</comment>
<dbReference type="PROSITE" id="PS51689">
    <property type="entry name" value="SAM_RNA_A_N6_MT"/>
    <property type="match status" value="1"/>
</dbReference>
<evidence type="ECO:0000256" key="3">
    <source>
        <dbReference type="ARBA" id="ARBA00022691"/>
    </source>
</evidence>
<sequence length="203" mass="21605">MSGVRRSRRATVPNPSGAHRLTDPAARRLVRAAGVTSDDLVLDLGAGLGAVTRPLAATGARVIAVERDPRIAAKLEARMAASPQVTVVANDALTVPLPHRPFKAVANIPFSITTPLLRRLVDSRLAAADLVVELGAGRRLVATALAPGPTAARGRQREVAGWHRRFEFSLGPVIPAHRFTPAPPVDAVVLRLRRRPPTPRGRS</sequence>
<dbReference type="Pfam" id="PF00398">
    <property type="entry name" value="RrnaAD"/>
    <property type="match status" value="1"/>
</dbReference>
<dbReference type="InterPro" id="IPR029063">
    <property type="entry name" value="SAM-dependent_MTases_sf"/>
</dbReference>
<keyword evidence="3 5" id="KW-0949">S-adenosyl-L-methionine</keyword>
<dbReference type="Proteomes" id="UP000662857">
    <property type="component" value="Chromosome"/>
</dbReference>
<name>A0A895YLW2_9ACTN</name>
<dbReference type="InterPro" id="IPR020596">
    <property type="entry name" value="rRNA_Ade_Mease_Trfase_CS"/>
</dbReference>
<gene>
    <name evidence="8" type="ORF">JQS43_12230</name>
</gene>
<dbReference type="PANTHER" id="PTHR11727:SF7">
    <property type="entry name" value="DIMETHYLADENOSINE TRANSFERASE-RELATED"/>
    <property type="match status" value="1"/>
</dbReference>
<dbReference type="PANTHER" id="PTHR11727">
    <property type="entry name" value="DIMETHYLADENOSINE TRANSFERASE"/>
    <property type="match status" value="1"/>
</dbReference>
<protein>
    <submittedName>
        <fullName evidence="8">rRNA adenine N(6)-methyltransferase family protein</fullName>
    </submittedName>
</protein>
<feature type="binding site" evidence="5">
    <location>
        <position position="107"/>
    </location>
    <ligand>
        <name>S-adenosyl-L-methionine</name>
        <dbReference type="ChEBI" id="CHEBI:59789"/>
    </ligand>
</feature>
<keyword evidence="4 5" id="KW-0694">RNA-binding</keyword>
<evidence type="ECO:0000256" key="4">
    <source>
        <dbReference type="ARBA" id="ARBA00022884"/>
    </source>
</evidence>
<dbReference type="CDD" id="cd02440">
    <property type="entry name" value="AdoMet_MTases"/>
    <property type="match status" value="1"/>
</dbReference>
<dbReference type="SMART" id="SM00650">
    <property type="entry name" value="rADc"/>
    <property type="match status" value="1"/>
</dbReference>
<evidence type="ECO:0000256" key="6">
    <source>
        <dbReference type="SAM" id="MobiDB-lite"/>
    </source>
</evidence>
<dbReference type="GO" id="GO:0005829">
    <property type="term" value="C:cytosol"/>
    <property type="evidence" value="ECO:0007669"/>
    <property type="project" value="TreeGrafter"/>
</dbReference>
<dbReference type="EMBL" id="CP070499">
    <property type="protein sequence ID" value="QSB16962.1"/>
    <property type="molecule type" value="Genomic_DNA"/>
</dbReference>
<organism evidence="8 9">
    <name type="scientific">Natronosporangium hydrolyticum</name>
    <dbReference type="NCBI Taxonomy" id="2811111"/>
    <lineage>
        <taxon>Bacteria</taxon>
        <taxon>Bacillati</taxon>
        <taxon>Actinomycetota</taxon>
        <taxon>Actinomycetes</taxon>
        <taxon>Micromonosporales</taxon>
        <taxon>Micromonosporaceae</taxon>
        <taxon>Natronosporangium</taxon>
    </lineage>
</organism>
<comment type="caution">
    <text evidence="5">Lacks conserved residue(s) required for the propagation of feature annotation.</text>
</comment>
<dbReference type="AlphaFoldDB" id="A0A895YLW2"/>
<dbReference type="Gene3D" id="3.40.50.150">
    <property type="entry name" value="Vaccinia Virus protein VP39"/>
    <property type="match status" value="1"/>
</dbReference>
<dbReference type="KEGG" id="nhy:JQS43_12230"/>
<keyword evidence="2 5" id="KW-0808">Transferase</keyword>
<keyword evidence="1 5" id="KW-0489">Methyltransferase</keyword>
<dbReference type="GO" id="GO:0000179">
    <property type="term" value="F:rRNA (adenine-N6,N6-)-dimethyltransferase activity"/>
    <property type="evidence" value="ECO:0007669"/>
    <property type="project" value="UniProtKB-UniRule"/>
</dbReference>
<evidence type="ECO:0000256" key="5">
    <source>
        <dbReference type="PROSITE-ProRule" id="PRU01026"/>
    </source>
</evidence>
<feature type="binding site" evidence="5">
    <location>
        <position position="91"/>
    </location>
    <ligand>
        <name>S-adenosyl-L-methionine</name>
        <dbReference type="ChEBI" id="CHEBI:59789"/>
    </ligand>
</feature>
<proteinExistence type="inferred from homology"/>
<dbReference type="RefSeq" id="WP_239679207.1">
    <property type="nucleotide sequence ID" value="NZ_CP070499.1"/>
</dbReference>
<keyword evidence="9" id="KW-1185">Reference proteome</keyword>
<reference evidence="8" key="1">
    <citation type="submission" date="2021-02" db="EMBL/GenBank/DDBJ databases">
        <title>Natrosporangium hydrolyticum gen. nov., sp. nov, a haloalkaliphilic actinobacterium from a soda solonchak soil.</title>
        <authorList>
            <person name="Sorokin D.Y."/>
            <person name="Khijniak T.V."/>
            <person name="Zakharycheva A.P."/>
            <person name="Boueva O.V."/>
            <person name="Ariskina E.V."/>
            <person name="Hahnke R.L."/>
            <person name="Bunk B."/>
            <person name="Sproer C."/>
            <person name="Schumann P."/>
            <person name="Evtushenko L.I."/>
            <person name="Kublanov I.V."/>
        </authorList>
    </citation>
    <scope>NUCLEOTIDE SEQUENCE</scope>
    <source>
        <strain evidence="8">DSM 106523</strain>
    </source>
</reference>
<evidence type="ECO:0000259" key="7">
    <source>
        <dbReference type="SMART" id="SM00650"/>
    </source>
</evidence>
<evidence type="ECO:0000313" key="9">
    <source>
        <dbReference type="Proteomes" id="UP000662857"/>
    </source>
</evidence>
<dbReference type="InterPro" id="IPR001737">
    <property type="entry name" value="KsgA/Erm"/>
</dbReference>
<evidence type="ECO:0000313" key="8">
    <source>
        <dbReference type="EMBL" id="QSB16962.1"/>
    </source>
</evidence>
<dbReference type="InterPro" id="IPR020598">
    <property type="entry name" value="rRNA_Ade_methylase_Trfase_N"/>
</dbReference>
<dbReference type="GO" id="GO:0003723">
    <property type="term" value="F:RNA binding"/>
    <property type="evidence" value="ECO:0007669"/>
    <property type="project" value="UniProtKB-UniRule"/>
</dbReference>